<dbReference type="CDD" id="cd00170">
    <property type="entry name" value="SEC14"/>
    <property type="match status" value="1"/>
</dbReference>
<proteinExistence type="inferred from homology"/>
<dbReference type="GO" id="GO:0000139">
    <property type="term" value="C:Golgi membrane"/>
    <property type="evidence" value="ECO:0007669"/>
    <property type="project" value="UniProtKB-SubCell"/>
</dbReference>
<keyword evidence="3" id="KW-0333">Golgi apparatus</keyword>
<evidence type="ECO:0000313" key="6">
    <source>
        <dbReference type="EMBL" id="MCL7026477.1"/>
    </source>
</evidence>
<dbReference type="Pfam" id="PF00650">
    <property type="entry name" value="CRAL_TRIO"/>
    <property type="match status" value="1"/>
</dbReference>
<dbReference type="InterPro" id="IPR001251">
    <property type="entry name" value="CRAL-TRIO_dom"/>
</dbReference>
<accession>A0AA41UZZ4</accession>
<dbReference type="PROSITE" id="PS50191">
    <property type="entry name" value="CRAL_TRIO"/>
    <property type="match status" value="1"/>
</dbReference>
<evidence type="ECO:0000256" key="3">
    <source>
        <dbReference type="ARBA" id="ARBA00023034"/>
    </source>
</evidence>
<feature type="domain" description="CRAL-TRIO" evidence="5">
    <location>
        <begin position="1"/>
        <end position="46"/>
    </location>
</feature>
<evidence type="ECO:0000256" key="4">
    <source>
        <dbReference type="ARBA" id="ARBA00038020"/>
    </source>
</evidence>
<dbReference type="GO" id="GO:0005886">
    <property type="term" value="C:plasma membrane"/>
    <property type="evidence" value="ECO:0007669"/>
    <property type="project" value="UniProtKB-SubCell"/>
</dbReference>
<sequence length="46" mass="5241">MFIINAGPGFRLIWSTVKSFLDPKTTSKIHVLGYKYQSKLLEIIDA</sequence>
<dbReference type="EMBL" id="JAJJMA010057112">
    <property type="protein sequence ID" value="MCL7026477.1"/>
    <property type="molecule type" value="Genomic_DNA"/>
</dbReference>
<organism evidence="6 7">
    <name type="scientific">Papaver nudicaule</name>
    <name type="common">Iceland poppy</name>
    <dbReference type="NCBI Taxonomy" id="74823"/>
    <lineage>
        <taxon>Eukaryota</taxon>
        <taxon>Viridiplantae</taxon>
        <taxon>Streptophyta</taxon>
        <taxon>Embryophyta</taxon>
        <taxon>Tracheophyta</taxon>
        <taxon>Spermatophyta</taxon>
        <taxon>Magnoliopsida</taxon>
        <taxon>Ranunculales</taxon>
        <taxon>Papaveraceae</taxon>
        <taxon>Papaveroideae</taxon>
        <taxon>Papaver</taxon>
    </lineage>
</organism>
<dbReference type="InterPro" id="IPR051026">
    <property type="entry name" value="PI/PC_transfer"/>
</dbReference>
<dbReference type="Proteomes" id="UP001177140">
    <property type="component" value="Unassembled WGS sequence"/>
</dbReference>
<dbReference type="PANTHER" id="PTHR45657">
    <property type="entry name" value="CRAL-TRIO DOMAIN-CONTAINING PROTEIN YKL091C-RELATED"/>
    <property type="match status" value="1"/>
</dbReference>
<comment type="similarity">
    <text evidence="4">Belongs to the SFH family.</text>
</comment>
<feature type="non-terminal residue" evidence="6">
    <location>
        <position position="46"/>
    </location>
</feature>
<gene>
    <name evidence="6" type="ORF">MKW94_002363</name>
</gene>
<evidence type="ECO:0000313" key="7">
    <source>
        <dbReference type="Proteomes" id="UP001177140"/>
    </source>
</evidence>
<dbReference type="SUPFAM" id="SSF52087">
    <property type="entry name" value="CRAL/TRIO domain"/>
    <property type="match status" value="1"/>
</dbReference>
<evidence type="ECO:0000256" key="2">
    <source>
        <dbReference type="ARBA" id="ARBA00004395"/>
    </source>
</evidence>
<dbReference type="InterPro" id="IPR036865">
    <property type="entry name" value="CRAL-TRIO_dom_sf"/>
</dbReference>
<name>A0AA41UZZ4_PAPNU</name>
<dbReference type="Gene3D" id="3.40.525.10">
    <property type="entry name" value="CRAL-TRIO lipid binding domain"/>
    <property type="match status" value="1"/>
</dbReference>
<dbReference type="PANTHER" id="PTHR45657:SF5">
    <property type="entry name" value="PHOSPHATIDYLINOSITOL_PHOSPHATIDYLCHOLINE TRANSFER PROTEIN SFH6"/>
    <property type="match status" value="1"/>
</dbReference>
<protein>
    <recommendedName>
        <fullName evidence="5">CRAL-TRIO domain-containing protein</fullName>
    </recommendedName>
</protein>
<evidence type="ECO:0000259" key="5">
    <source>
        <dbReference type="PROSITE" id="PS50191"/>
    </source>
</evidence>
<reference evidence="6" key="1">
    <citation type="submission" date="2022-03" db="EMBL/GenBank/DDBJ databases">
        <title>A functionally conserved STORR gene fusion in Papaver species that diverged 16.8 million years ago.</title>
        <authorList>
            <person name="Catania T."/>
        </authorList>
    </citation>
    <scope>NUCLEOTIDE SEQUENCE</scope>
    <source>
        <strain evidence="6">S-191538</strain>
    </source>
</reference>
<keyword evidence="7" id="KW-1185">Reference proteome</keyword>
<dbReference type="AlphaFoldDB" id="A0AA41UZZ4"/>
<comment type="caution">
    <text evidence="6">The sequence shown here is derived from an EMBL/GenBank/DDBJ whole genome shotgun (WGS) entry which is preliminary data.</text>
</comment>
<comment type="subcellular location">
    <subcellularLocation>
        <location evidence="1">Cell membrane</location>
        <topology evidence="1">Peripheral membrane protein</topology>
    </subcellularLocation>
    <subcellularLocation>
        <location evidence="2">Golgi apparatus membrane</location>
        <topology evidence="2">Peripheral membrane protein</topology>
    </subcellularLocation>
</comment>
<evidence type="ECO:0000256" key="1">
    <source>
        <dbReference type="ARBA" id="ARBA00004202"/>
    </source>
</evidence>